<dbReference type="GO" id="GO:0019843">
    <property type="term" value="F:rRNA binding"/>
    <property type="evidence" value="ECO:0007669"/>
    <property type="project" value="UniProtKB-UniRule"/>
</dbReference>
<accession>A0A1F7HK04</accession>
<dbReference type="Pfam" id="PF00237">
    <property type="entry name" value="Ribosomal_L22"/>
    <property type="match status" value="1"/>
</dbReference>
<evidence type="ECO:0000313" key="13">
    <source>
        <dbReference type="Proteomes" id="UP000177199"/>
    </source>
</evidence>
<comment type="function">
    <text evidence="7">The globular domain of the protein is located near the polypeptide exit tunnel on the outside of the subunit, while an extended beta-hairpin is found that lines the wall of the exit tunnel in the center of the 70S ribosome.</text>
</comment>
<evidence type="ECO:0000256" key="9">
    <source>
        <dbReference type="RuleBase" id="RU004006"/>
    </source>
</evidence>
<protein>
    <recommendedName>
        <fullName evidence="6 7">Large ribosomal subunit protein uL22</fullName>
    </recommendedName>
</protein>
<proteinExistence type="inferred from homology"/>
<evidence type="ECO:0000256" key="6">
    <source>
        <dbReference type="ARBA" id="ARBA00035207"/>
    </source>
</evidence>
<reference evidence="12 13" key="1">
    <citation type="journal article" date="2016" name="Nat. Commun.">
        <title>Thousands of microbial genomes shed light on interconnected biogeochemical processes in an aquifer system.</title>
        <authorList>
            <person name="Anantharaman K."/>
            <person name="Brown C.T."/>
            <person name="Hug L.A."/>
            <person name="Sharon I."/>
            <person name="Castelle C.J."/>
            <person name="Probst A.J."/>
            <person name="Thomas B.C."/>
            <person name="Singh A."/>
            <person name="Wilkins M.J."/>
            <person name="Karaoz U."/>
            <person name="Brodie E.L."/>
            <person name="Williams K.H."/>
            <person name="Hubbard S.S."/>
            <person name="Banfield J.F."/>
        </authorList>
    </citation>
    <scope>NUCLEOTIDE SEQUENCE [LARGE SCALE GENOMIC DNA]</scope>
</reference>
<dbReference type="Proteomes" id="UP000177199">
    <property type="component" value="Unassembled WGS sequence"/>
</dbReference>
<organism evidence="12 13">
    <name type="scientific">Candidatus Roizmanbacteria bacterium RIFCSPHIGHO2_12_FULL_33_9</name>
    <dbReference type="NCBI Taxonomy" id="1802045"/>
    <lineage>
        <taxon>Bacteria</taxon>
        <taxon>Candidatus Roizmaniibacteriota</taxon>
    </lineage>
</organism>
<comment type="caution">
    <text evidence="12">The sequence shown here is derived from an EMBL/GenBank/DDBJ whole genome shotgun (WGS) entry which is preliminary data.</text>
</comment>
<evidence type="ECO:0000256" key="4">
    <source>
        <dbReference type="ARBA" id="ARBA00022980"/>
    </source>
</evidence>
<evidence type="ECO:0000256" key="11">
    <source>
        <dbReference type="SAM" id="MobiDB-lite"/>
    </source>
</evidence>
<evidence type="ECO:0000256" key="2">
    <source>
        <dbReference type="ARBA" id="ARBA00022730"/>
    </source>
</evidence>
<evidence type="ECO:0000313" key="12">
    <source>
        <dbReference type="EMBL" id="OGK31558.1"/>
    </source>
</evidence>
<dbReference type="InterPro" id="IPR001063">
    <property type="entry name" value="Ribosomal_uL22"/>
</dbReference>
<dbReference type="SUPFAM" id="SSF54843">
    <property type="entry name" value="Ribosomal protein L22"/>
    <property type="match status" value="1"/>
</dbReference>
<dbReference type="GO" id="GO:0003735">
    <property type="term" value="F:structural constituent of ribosome"/>
    <property type="evidence" value="ECO:0007669"/>
    <property type="project" value="InterPro"/>
</dbReference>
<keyword evidence="2 7" id="KW-0699">rRNA-binding</keyword>
<comment type="function">
    <text evidence="7 10">This protein binds specifically to 23S rRNA; its binding is stimulated by other ribosomal proteins, e.g., L4, L17, and L20. It is important during the early stages of 50S assembly. It makes multiple contacts with different domains of the 23S rRNA in the assembled 50S subunit and ribosome.</text>
</comment>
<dbReference type="PANTHER" id="PTHR13501">
    <property type="entry name" value="CHLOROPLAST 50S RIBOSOMAL PROTEIN L22-RELATED"/>
    <property type="match status" value="1"/>
</dbReference>
<comment type="subunit">
    <text evidence="7 9">Part of the 50S ribosomal subunit.</text>
</comment>
<evidence type="ECO:0000256" key="7">
    <source>
        <dbReference type="HAMAP-Rule" id="MF_01331"/>
    </source>
</evidence>
<feature type="region of interest" description="Disordered" evidence="11">
    <location>
        <begin position="112"/>
        <end position="143"/>
    </location>
</feature>
<keyword evidence="3 7" id="KW-0694">RNA-binding</keyword>
<dbReference type="GO" id="GO:0006412">
    <property type="term" value="P:translation"/>
    <property type="evidence" value="ECO:0007669"/>
    <property type="project" value="UniProtKB-UniRule"/>
</dbReference>
<dbReference type="NCBIfam" id="TIGR01044">
    <property type="entry name" value="rplV_bact"/>
    <property type="match status" value="1"/>
</dbReference>
<dbReference type="EMBL" id="MFZV01000003">
    <property type="protein sequence ID" value="OGK31558.1"/>
    <property type="molecule type" value="Genomic_DNA"/>
</dbReference>
<evidence type="ECO:0000256" key="8">
    <source>
        <dbReference type="RuleBase" id="RU004005"/>
    </source>
</evidence>
<keyword evidence="5 7" id="KW-0687">Ribonucleoprotein</keyword>
<evidence type="ECO:0000256" key="10">
    <source>
        <dbReference type="RuleBase" id="RU004008"/>
    </source>
</evidence>
<dbReference type="AlphaFoldDB" id="A0A1F7HK04"/>
<dbReference type="InterPro" id="IPR005727">
    <property type="entry name" value="Ribosomal_uL22_bac/chlpt-type"/>
</dbReference>
<feature type="compositionally biased region" description="Polar residues" evidence="11">
    <location>
        <begin position="112"/>
        <end position="126"/>
    </location>
</feature>
<evidence type="ECO:0000256" key="1">
    <source>
        <dbReference type="ARBA" id="ARBA00009451"/>
    </source>
</evidence>
<dbReference type="PANTHER" id="PTHR13501:SF8">
    <property type="entry name" value="LARGE RIBOSOMAL SUBUNIT PROTEIN UL22M"/>
    <property type="match status" value="1"/>
</dbReference>
<evidence type="ECO:0000256" key="5">
    <source>
        <dbReference type="ARBA" id="ARBA00023274"/>
    </source>
</evidence>
<dbReference type="InterPro" id="IPR036394">
    <property type="entry name" value="Ribosomal_uL22_sf"/>
</dbReference>
<dbReference type="HAMAP" id="MF_01331_B">
    <property type="entry name" value="Ribosomal_uL22_B"/>
    <property type="match status" value="1"/>
</dbReference>
<gene>
    <name evidence="7" type="primary">rplV</name>
    <name evidence="12" type="ORF">A3F29_01205</name>
</gene>
<dbReference type="InterPro" id="IPR047867">
    <property type="entry name" value="Ribosomal_uL22_bac/org-type"/>
</dbReference>
<dbReference type="Gene3D" id="3.90.470.10">
    <property type="entry name" value="Ribosomal protein L22/L17"/>
    <property type="match status" value="1"/>
</dbReference>
<keyword evidence="4 7" id="KW-0689">Ribosomal protein</keyword>
<dbReference type="GO" id="GO:0022625">
    <property type="term" value="C:cytosolic large ribosomal subunit"/>
    <property type="evidence" value="ECO:0007669"/>
    <property type="project" value="TreeGrafter"/>
</dbReference>
<evidence type="ECO:0000256" key="3">
    <source>
        <dbReference type="ARBA" id="ARBA00022884"/>
    </source>
</evidence>
<sequence>MEAKAYIKNVKISPKKLRFLIDAVKKMDPYKALDHLYYTPTKSAKILYKAVKSAVDNAKNISKDIENLKFKKLLIEEGRKLKRFRAGGRGTAKPILRRFSHIQVILEADQQVKSSELSSAPDSTVSPRKLGSRTRKGDAGKDA</sequence>
<name>A0A1F7HK04_9BACT</name>
<comment type="similarity">
    <text evidence="1 7 8">Belongs to the universal ribosomal protein uL22 family.</text>
</comment>